<dbReference type="AlphaFoldDB" id="A0A921IT91"/>
<dbReference type="Gene3D" id="2.40.260.10">
    <property type="entry name" value="Sortase"/>
    <property type="match status" value="1"/>
</dbReference>
<organism evidence="1 2">
    <name type="scientific">Enorma phocaeensis</name>
    <dbReference type="NCBI Taxonomy" id="1871019"/>
    <lineage>
        <taxon>Bacteria</taxon>
        <taxon>Bacillati</taxon>
        <taxon>Actinomycetota</taxon>
        <taxon>Coriobacteriia</taxon>
        <taxon>Coriobacteriales</taxon>
        <taxon>Coriobacteriaceae</taxon>
        <taxon>Enorma</taxon>
    </lineage>
</organism>
<dbReference type="InterPro" id="IPR009835">
    <property type="entry name" value="SrtB"/>
</dbReference>
<reference evidence="1" key="1">
    <citation type="journal article" date="2021" name="PeerJ">
        <title>Extensive microbial diversity within the chicken gut microbiome revealed by metagenomics and culture.</title>
        <authorList>
            <person name="Gilroy R."/>
            <person name="Ravi A."/>
            <person name="Getino M."/>
            <person name="Pursley I."/>
            <person name="Horton D.L."/>
            <person name="Alikhan N.F."/>
            <person name="Baker D."/>
            <person name="Gharbi K."/>
            <person name="Hall N."/>
            <person name="Watson M."/>
            <person name="Adriaenssens E.M."/>
            <person name="Foster-Nyarko E."/>
            <person name="Jarju S."/>
            <person name="Secka A."/>
            <person name="Antonio M."/>
            <person name="Oren A."/>
            <person name="Chaudhuri R.R."/>
            <person name="La Ragione R."/>
            <person name="Hildebrand F."/>
            <person name="Pallen M.J."/>
        </authorList>
    </citation>
    <scope>NUCLEOTIDE SEQUENCE</scope>
    <source>
        <strain evidence="1">ChiHjej13B12-9602</strain>
    </source>
</reference>
<proteinExistence type="predicted"/>
<sequence length="252" mass="27364">MEALTSHKGRHLLTRRAFLGVAFCSSGLAGSLLAHEHAGEQSYRRLSRGRDGDPASRWTSLKPISSDLEAWITVSGTPIDYPVALPDHDTPEDFYLDHDIDGTPRAAGCPYLDSRCSAHGTHLLIYGHRIAGSDTMFGSLWNRYTPTAFKELGDAVWDTSADGKLSFAPLCALRVPGTYAPIQRFAFEDADALCVWLEDVAGSATATAPDSRERIKAATRVLTLVTCAEGNGHSATRTLVLFTREADEQALQ</sequence>
<protein>
    <submittedName>
        <fullName evidence="1">Class B sortase</fullName>
    </submittedName>
</protein>
<dbReference type="EMBL" id="DYUZ01000023">
    <property type="protein sequence ID" value="HJG37392.1"/>
    <property type="molecule type" value="Genomic_DNA"/>
</dbReference>
<gene>
    <name evidence="1" type="ORF">K8V70_05965</name>
</gene>
<accession>A0A921IT91</accession>
<name>A0A921IT91_9ACTN</name>
<reference evidence="1" key="2">
    <citation type="submission" date="2021-09" db="EMBL/GenBank/DDBJ databases">
        <authorList>
            <person name="Gilroy R."/>
        </authorList>
    </citation>
    <scope>NUCLEOTIDE SEQUENCE</scope>
    <source>
        <strain evidence="1">ChiHjej13B12-9602</strain>
    </source>
</reference>
<evidence type="ECO:0000313" key="2">
    <source>
        <dbReference type="Proteomes" id="UP000753256"/>
    </source>
</evidence>
<dbReference type="InterPro" id="IPR023365">
    <property type="entry name" value="Sortase_dom-sf"/>
</dbReference>
<evidence type="ECO:0000313" key="1">
    <source>
        <dbReference type="EMBL" id="HJG37392.1"/>
    </source>
</evidence>
<dbReference type="CDD" id="cd05826">
    <property type="entry name" value="Sortase_B"/>
    <property type="match status" value="1"/>
</dbReference>
<dbReference type="Proteomes" id="UP000753256">
    <property type="component" value="Unassembled WGS sequence"/>
</dbReference>
<dbReference type="RefSeq" id="WP_273190170.1">
    <property type="nucleotide sequence ID" value="NZ_DYUZ01000023.1"/>
</dbReference>
<comment type="caution">
    <text evidence="1">The sequence shown here is derived from an EMBL/GenBank/DDBJ whole genome shotgun (WGS) entry which is preliminary data.</text>
</comment>
<dbReference type="SUPFAM" id="SSF63817">
    <property type="entry name" value="Sortase"/>
    <property type="match status" value="1"/>
</dbReference>